<accession>A0A0F9PS35</accession>
<comment type="caution">
    <text evidence="1">The sequence shown here is derived from an EMBL/GenBank/DDBJ whole genome shotgun (WGS) entry which is preliminary data.</text>
</comment>
<name>A0A0F9PS35_9ZZZZ</name>
<proteinExistence type="predicted"/>
<sequence length="65" mass="7142">MTKTTVLEVSFENSSEQMLEDTMNDLITLSDSMTTPAGKKTIEAAIEAIAEEQRRRAAKPVLVSI</sequence>
<protein>
    <submittedName>
        <fullName evidence="1">Uncharacterized protein</fullName>
    </submittedName>
</protein>
<dbReference type="AlphaFoldDB" id="A0A0F9PS35"/>
<gene>
    <name evidence="1" type="ORF">LCGC14_0792620</name>
</gene>
<organism evidence="1">
    <name type="scientific">marine sediment metagenome</name>
    <dbReference type="NCBI Taxonomy" id="412755"/>
    <lineage>
        <taxon>unclassified sequences</taxon>
        <taxon>metagenomes</taxon>
        <taxon>ecological metagenomes</taxon>
    </lineage>
</organism>
<reference evidence="1" key="1">
    <citation type="journal article" date="2015" name="Nature">
        <title>Complex archaea that bridge the gap between prokaryotes and eukaryotes.</title>
        <authorList>
            <person name="Spang A."/>
            <person name="Saw J.H."/>
            <person name="Jorgensen S.L."/>
            <person name="Zaremba-Niedzwiedzka K."/>
            <person name="Martijn J."/>
            <person name="Lind A.E."/>
            <person name="van Eijk R."/>
            <person name="Schleper C."/>
            <person name="Guy L."/>
            <person name="Ettema T.J."/>
        </authorList>
    </citation>
    <scope>NUCLEOTIDE SEQUENCE</scope>
</reference>
<dbReference type="EMBL" id="LAZR01002098">
    <property type="protein sequence ID" value="KKN34545.1"/>
    <property type="molecule type" value="Genomic_DNA"/>
</dbReference>
<evidence type="ECO:0000313" key="1">
    <source>
        <dbReference type="EMBL" id="KKN34545.1"/>
    </source>
</evidence>